<dbReference type="GO" id="GO:0003723">
    <property type="term" value="F:RNA binding"/>
    <property type="evidence" value="ECO:0007669"/>
    <property type="project" value="UniProtKB-UniRule"/>
</dbReference>
<proteinExistence type="predicted"/>
<dbReference type="RefSeq" id="XP_013759561.1">
    <property type="nucleotide sequence ID" value="XM_013904107.1"/>
</dbReference>
<dbReference type="InterPro" id="IPR014720">
    <property type="entry name" value="dsRBD_dom"/>
</dbReference>
<evidence type="ECO:0000256" key="5">
    <source>
        <dbReference type="PROSITE-ProRule" id="PRU00266"/>
    </source>
</evidence>
<dbReference type="SUPFAM" id="SSF69065">
    <property type="entry name" value="RNase III domain-like"/>
    <property type="match status" value="1"/>
</dbReference>
<keyword evidence="2" id="KW-0378">Hydrolase</keyword>
<dbReference type="EMBL" id="GL349447">
    <property type="protein sequence ID" value="KNC47579.1"/>
    <property type="molecule type" value="Genomic_DNA"/>
</dbReference>
<dbReference type="AlphaFoldDB" id="A0A0L0D5G9"/>
<dbReference type="STRING" id="461836.A0A0L0D5G9"/>
<dbReference type="InterPro" id="IPR000999">
    <property type="entry name" value="RNase_III_dom"/>
</dbReference>
<sequence>MLRFARAALCGSQRGMAMLSTIAAPHLPNHTDDQLDLQEQYLAKHEDDKPLRNAELFDTVPVLLKEPWRPVKRPWQLAQWEADQVVLPPGFHARRIELCRELGVEFGDGKVATQAFVHQSYLAPLTAYPRNVRRLSNRRLEALGDSVLDLMLSSYLYFFAPHAPAGTITQFRNFMRSNEVLASAADALSLTDLMLVAPSFLGAPATADDDGGSAAEALAANTNREHGLLKLKANTLEAFVGAVFVDSGMEKANEFVSHKVLPLLVDELYERPEHVDPVTLLNNLVISTTKAPPRFQYSRDAESGATKVKVFVDDKYVAMAVDTSKRTAKRAAVISALAILRKKQARA</sequence>
<dbReference type="Pfam" id="PF14622">
    <property type="entry name" value="Ribonucleas_3_3"/>
    <property type="match status" value="1"/>
</dbReference>
<dbReference type="PROSITE" id="PS50142">
    <property type="entry name" value="RNASE_3_2"/>
    <property type="match status" value="1"/>
</dbReference>
<evidence type="ECO:0000313" key="9">
    <source>
        <dbReference type="Proteomes" id="UP000054408"/>
    </source>
</evidence>
<evidence type="ECO:0000259" key="6">
    <source>
        <dbReference type="PROSITE" id="PS50137"/>
    </source>
</evidence>
<protein>
    <recommendedName>
        <fullName evidence="10">RNase III domain-containing protein</fullName>
    </recommendedName>
</protein>
<dbReference type="GeneID" id="25569632"/>
<evidence type="ECO:0000256" key="1">
    <source>
        <dbReference type="ARBA" id="ARBA00022723"/>
    </source>
</evidence>
<dbReference type="GO" id="GO:0006396">
    <property type="term" value="P:RNA processing"/>
    <property type="evidence" value="ECO:0007669"/>
    <property type="project" value="InterPro"/>
</dbReference>
<dbReference type="PANTHER" id="PTHR14950:SF37">
    <property type="entry name" value="ENDORIBONUCLEASE DICER"/>
    <property type="match status" value="1"/>
</dbReference>
<dbReference type="GO" id="GO:0046872">
    <property type="term" value="F:metal ion binding"/>
    <property type="evidence" value="ECO:0007669"/>
    <property type="project" value="UniProtKB-KW"/>
</dbReference>
<dbReference type="Proteomes" id="UP000054408">
    <property type="component" value="Unassembled WGS sequence"/>
</dbReference>
<gene>
    <name evidence="8" type="ORF">AMSG_11717</name>
</gene>
<organism evidence="8 9">
    <name type="scientific">Thecamonas trahens ATCC 50062</name>
    <dbReference type="NCBI Taxonomy" id="461836"/>
    <lineage>
        <taxon>Eukaryota</taxon>
        <taxon>Apusozoa</taxon>
        <taxon>Apusomonadida</taxon>
        <taxon>Apusomonadidae</taxon>
        <taxon>Thecamonas</taxon>
    </lineage>
</organism>
<dbReference type="GO" id="GO:0004525">
    <property type="term" value="F:ribonuclease III activity"/>
    <property type="evidence" value="ECO:0007669"/>
    <property type="project" value="InterPro"/>
</dbReference>
<dbReference type="SUPFAM" id="SSF54768">
    <property type="entry name" value="dsRNA-binding domain-like"/>
    <property type="match status" value="1"/>
</dbReference>
<evidence type="ECO:0000256" key="2">
    <source>
        <dbReference type="ARBA" id="ARBA00022801"/>
    </source>
</evidence>
<dbReference type="CDD" id="cd00593">
    <property type="entry name" value="RIBOc"/>
    <property type="match status" value="1"/>
</dbReference>
<dbReference type="Gene3D" id="1.10.1520.10">
    <property type="entry name" value="Ribonuclease III domain"/>
    <property type="match status" value="1"/>
</dbReference>
<dbReference type="SMART" id="SM00535">
    <property type="entry name" value="RIBOc"/>
    <property type="match status" value="1"/>
</dbReference>
<evidence type="ECO:0000259" key="7">
    <source>
        <dbReference type="PROSITE" id="PS50142"/>
    </source>
</evidence>
<accession>A0A0L0D5G9</accession>
<dbReference type="OMA" id="LQGHYYG"/>
<name>A0A0L0D5G9_THETB</name>
<keyword evidence="9" id="KW-1185">Reference proteome</keyword>
<dbReference type="PANTHER" id="PTHR14950">
    <property type="entry name" value="DICER-RELATED"/>
    <property type="match status" value="1"/>
</dbReference>
<dbReference type="InterPro" id="IPR036389">
    <property type="entry name" value="RNase_III_sf"/>
</dbReference>
<dbReference type="OrthoDB" id="416741at2759"/>
<evidence type="ECO:0000256" key="4">
    <source>
        <dbReference type="ARBA" id="ARBA00022884"/>
    </source>
</evidence>
<keyword evidence="4 5" id="KW-0694">RNA-binding</keyword>
<feature type="domain" description="RNase III" evidence="7">
    <location>
        <begin position="95"/>
        <end position="248"/>
    </location>
</feature>
<keyword evidence="1" id="KW-0479">Metal-binding</keyword>
<evidence type="ECO:0000256" key="3">
    <source>
        <dbReference type="ARBA" id="ARBA00022842"/>
    </source>
</evidence>
<evidence type="ECO:0000313" key="8">
    <source>
        <dbReference type="EMBL" id="KNC47579.1"/>
    </source>
</evidence>
<evidence type="ECO:0008006" key="10">
    <source>
        <dbReference type="Google" id="ProtNLM"/>
    </source>
</evidence>
<feature type="domain" description="DRBM" evidence="6">
    <location>
        <begin position="276"/>
        <end position="342"/>
    </location>
</feature>
<dbReference type="PROSITE" id="PS50137">
    <property type="entry name" value="DS_RBD"/>
    <property type="match status" value="1"/>
</dbReference>
<keyword evidence="3" id="KW-0460">Magnesium</keyword>
<dbReference type="eggNOG" id="KOG1817">
    <property type="taxonomic scope" value="Eukaryota"/>
</dbReference>
<reference evidence="8 9" key="1">
    <citation type="submission" date="2010-05" db="EMBL/GenBank/DDBJ databases">
        <title>The Genome Sequence of Thecamonas trahens ATCC 50062.</title>
        <authorList>
            <consortium name="The Broad Institute Genome Sequencing Platform"/>
            <person name="Russ C."/>
            <person name="Cuomo C."/>
            <person name="Shea T."/>
            <person name="Young S.K."/>
            <person name="Zeng Q."/>
            <person name="Koehrsen M."/>
            <person name="Haas B."/>
            <person name="Borodovsky M."/>
            <person name="Guigo R."/>
            <person name="Alvarado L."/>
            <person name="Berlin A."/>
            <person name="Bochicchio J."/>
            <person name="Borenstein D."/>
            <person name="Chapman S."/>
            <person name="Chen Z."/>
            <person name="Freedman E."/>
            <person name="Gellesch M."/>
            <person name="Goldberg J."/>
            <person name="Griggs A."/>
            <person name="Gujja S."/>
            <person name="Heilman E."/>
            <person name="Heiman D."/>
            <person name="Hepburn T."/>
            <person name="Howarth C."/>
            <person name="Jen D."/>
            <person name="Larson L."/>
            <person name="Mehta T."/>
            <person name="Park D."/>
            <person name="Pearson M."/>
            <person name="Roberts A."/>
            <person name="Saif S."/>
            <person name="Shenoy N."/>
            <person name="Sisk P."/>
            <person name="Stolte C."/>
            <person name="Sykes S."/>
            <person name="Thomson T."/>
            <person name="Walk T."/>
            <person name="White J."/>
            <person name="Yandava C."/>
            <person name="Burger G."/>
            <person name="Gray M.W."/>
            <person name="Holland P.W.H."/>
            <person name="King N."/>
            <person name="Lang F.B.F."/>
            <person name="Roger A.J."/>
            <person name="Ruiz-Trillo I."/>
            <person name="Lander E."/>
            <person name="Nusbaum C."/>
        </authorList>
    </citation>
    <scope>NUCLEOTIDE SEQUENCE [LARGE SCALE GENOMIC DNA]</scope>
    <source>
        <strain evidence="8 9">ATCC 50062</strain>
    </source>
</reference>